<sequence length="370" mass="42127">MHGGIQDFTAKGIYNVLSAICDLTAAIPVRMPSLTSVTLDFYPSDRYIPPIAPLLRSLPQLSKIALPSFTDVSPILLALKSSTKLQRLCFNSGTPYNKAVEETWRQLGDSIFTAVEDLYIRVRQYSSIYPFFQEHPLQNLRVLTVLTIQNEEPSSVRNLFQIIPTFSPNLVELKVSYSHESEFFEISVTPPEDEIVTFADFRAVLACPNITRFTLLHAYPLGLTDSDVEEIAIAWPRLRTLRLCNEGYLRRHWRLSSKPTLHALFTLIRHCPELEEVGLFMDTKPLSSATLASLANTDTEFAMLKKLFLQGSPPERQDTYRLAMSLSQFCHPSCTLEWMEWNFTVDEEMTHSWRMVEEMLAASTVPPTAR</sequence>
<dbReference type="SUPFAM" id="SSF52047">
    <property type="entry name" value="RNI-like"/>
    <property type="match status" value="1"/>
</dbReference>
<dbReference type="AlphaFoldDB" id="A0A8H5FY61"/>
<protein>
    <submittedName>
        <fullName evidence="1">Uncharacterized protein</fullName>
    </submittedName>
</protein>
<keyword evidence="2" id="KW-1185">Reference proteome</keyword>
<proteinExistence type="predicted"/>
<dbReference type="Proteomes" id="UP000559256">
    <property type="component" value="Unassembled WGS sequence"/>
</dbReference>
<dbReference type="EMBL" id="JAACJM010000064">
    <property type="protein sequence ID" value="KAF5353068.1"/>
    <property type="molecule type" value="Genomic_DNA"/>
</dbReference>
<name>A0A8H5FY61_9AGAR</name>
<dbReference type="OrthoDB" id="2447803at2759"/>
<comment type="caution">
    <text evidence="1">The sequence shown here is derived from an EMBL/GenBank/DDBJ whole genome shotgun (WGS) entry which is preliminary data.</text>
</comment>
<evidence type="ECO:0000313" key="1">
    <source>
        <dbReference type="EMBL" id="KAF5353068.1"/>
    </source>
</evidence>
<evidence type="ECO:0000313" key="2">
    <source>
        <dbReference type="Proteomes" id="UP000559256"/>
    </source>
</evidence>
<organism evidence="1 2">
    <name type="scientific">Tetrapyrgos nigripes</name>
    <dbReference type="NCBI Taxonomy" id="182062"/>
    <lineage>
        <taxon>Eukaryota</taxon>
        <taxon>Fungi</taxon>
        <taxon>Dikarya</taxon>
        <taxon>Basidiomycota</taxon>
        <taxon>Agaricomycotina</taxon>
        <taxon>Agaricomycetes</taxon>
        <taxon>Agaricomycetidae</taxon>
        <taxon>Agaricales</taxon>
        <taxon>Marasmiineae</taxon>
        <taxon>Marasmiaceae</taxon>
        <taxon>Tetrapyrgos</taxon>
    </lineage>
</organism>
<dbReference type="Gene3D" id="3.80.10.10">
    <property type="entry name" value="Ribonuclease Inhibitor"/>
    <property type="match status" value="1"/>
</dbReference>
<accession>A0A8H5FY61</accession>
<reference evidence="1 2" key="1">
    <citation type="journal article" date="2020" name="ISME J.">
        <title>Uncovering the hidden diversity of litter-decomposition mechanisms in mushroom-forming fungi.</title>
        <authorList>
            <person name="Floudas D."/>
            <person name="Bentzer J."/>
            <person name="Ahren D."/>
            <person name="Johansson T."/>
            <person name="Persson P."/>
            <person name="Tunlid A."/>
        </authorList>
    </citation>
    <scope>NUCLEOTIDE SEQUENCE [LARGE SCALE GENOMIC DNA]</scope>
    <source>
        <strain evidence="1 2">CBS 291.85</strain>
    </source>
</reference>
<gene>
    <name evidence="1" type="ORF">D9758_008764</name>
</gene>
<dbReference type="InterPro" id="IPR032675">
    <property type="entry name" value="LRR_dom_sf"/>
</dbReference>